<accession>A0ABW0MM94</accession>
<dbReference type="EMBL" id="JBHSMR010000013">
    <property type="protein sequence ID" value="MFC5479019.1"/>
    <property type="molecule type" value="Genomic_DNA"/>
</dbReference>
<proteinExistence type="predicted"/>
<dbReference type="Proteomes" id="UP001596101">
    <property type="component" value="Unassembled WGS sequence"/>
</dbReference>
<evidence type="ECO:0000259" key="1">
    <source>
        <dbReference type="Pfam" id="PF12680"/>
    </source>
</evidence>
<sequence length="121" mass="13175">MEHAYSLAKQYLAAWNERDTPARRARVARLFTLDAEYLDPMMQGAGHDGIDAMIAAAQHHFPAHRFALAGTPDGHHNVLRFGWTLHGPDGAEVVRGFDVATVDQDGRLARVTGFLDGPAAA</sequence>
<gene>
    <name evidence="2" type="ORF">ACFPQ5_12495</name>
</gene>
<feature type="domain" description="SnoaL-like" evidence="1">
    <location>
        <begin position="9"/>
        <end position="111"/>
    </location>
</feature>
<dbReference type="Pfam" id="PF12680">
    <property type="entry name" value="SnoaL_2"/>
    <property type="match status" value="1"/>
</dbReference>
<dbReference type="InterPro" id="IPR032710">
    <property type="entry name" value="NTF2-like_dom_sf"/>
</dbReference>
<evidence type="ECO:0000313" key="2">
    <source>
        <dbReference type="EMBL" id="MFC5479019.1"/>
    </source>
</evidence>
<comment type="caution">
    <text evidence="2">The sequence shown here is derived from an EMBL/GenBank/DDBJ whole genome shotgun (WGS) entry which is preliminary data.</text>
</comment>
<dbReference type="Gene3D" id="3.10.450.50">
    <property type="match status" value="1"/>
</dbReference>
<keyword evidence="3" id="KW-1185">Reference proteome</keyword>
<reference evidence="3" key="1">
    <citation type="journal article" date="2019" name="Int. J. Syst. Evol. Microbiol.">
        <title>The Global Catalogue of Microorganisms (GCM) 10K type strain sequencing project: providing services to taxonomists for standard genome sequencing and annotation.</title>
        <authorList>
            <consortium name="The Broad Institute Genomics Platform"/>
            <consortium name="The Broad Institute Genome Sequencing Center for Infectious Disease"/>
            <person name="Wu L."/>
            <person name="Ma J."/>
        </authorList>
    </citation>
    <scope>NUCLEOTIDE SEQUENCE [LARGE SCALE GENOMIC DNA]</scope>
    <source>
        <strain evidence="3">CCUG 43111</strain>
    </source>
</reference>
<dbReference type="SUPFAM" id="SSF54427">
    <property type="entry name" value="NTF2-like"/>
    <property type="match status" value="1"/>
</dbReference>
<dbReference type="InterPro" id="IPR037401">
    <property type="entry name" value="SnoaL-like"/>
</dbReference>
<dbReference type="RefSeq" id="WP_379755752.1">
    <property type="nucleotide sequence ID" value="NZ_JBHSMR010000013.1"/>
</dbReference>
<protein>
    <submittedName>
        <fullName evidence="2">Nuclear transport factor 2 family protein</fullName>
    </submittedName>
</protein>
<name>A0ABW0MM94_9BURK</name>
<evidence type="ECO:0000313" key="3">
    <source>
        <dbReference type="Proteomes" id="UP001596101"/>
    </source>
</evidence>
<organism evidence="2 3">
    <name type="scientific">Massilia suwonensis</name>
    <dbReference type="NCBI Taxonomy" id="648895"/>
    <lineage>
        <taxon>Bacteria</taxon>
        <taxon>Pseudomonadati</taxon>
        <taxon>Pseudomonadota</taxon>
        <taxon>Betaproteobacteria</taxon>
        <taxon>Burkholderiales</taxon>
        <taxon>Oxalobacteraceae</taxon>
        <taxon>Telluria group</taxon>
        <taxon>Massilia</taxon>
    </lineage>
</organism>